<accession>A0A1I1HTD2</accession>
<proteinExistence type="predicted"/>
<dbReference type="Proteomes" id="UP000198862">
    <property type="component" value="Unassembled WGS sequence"/>
</dbReference>
<dbReference type="InterPro" id="IPR011004">
    <property type="entry name" value="Trimer_LpxA-like_sf"/>
</dbReference>
<gene>
    <name evidence="1" type="ORF">SAMN02745724_01236</name>
</gene>
<dbReference type="InterPro" id="IPR051159">
    <property type="entry name" value="Hexapeptide_acetyltransf"/>
</dbReference>
<keyword evidence="2" id="KW-1185">Reference proteome</keyword>
<dbReference type="PANTHER" id="PTHR23416">
    <property type="entry name" value="SIALIC ACID SYNTHASE-RELATED"/>
    <property type="match status" value="1"/>
</dbReference>
<dbReference type="AlphaFoldDB" id="A0A1I1HTD2"/>
<dbReference type="SUPFAM" id="SSF51161">
    <property type="entry name" value="Trimeric LpxA-like enzymes"/>
    <property type="match status" value="1"/>
</dbReference>
<dbReference type="Gene3D" id="2.160.10.10">
    <property type="entry name" value="Hexapeptide repeat proteins"/>
    <property type="match status" value="1"/>
</dbReference>
<evidence type="ECO:0000313" key="1">
    <source>
        <dbReference type="EMBL" id="SFC24240.1"/>
    </source>
</evidence>
<name>A0A1I1HTD2_9GAMM</name>
<dbReference type="STRING" id="1123010.SAMN02745724_01236"/>
<protein>
    <submittedName>
        <fullName evidence="1">Carbonic anhydrase or acetyltransferase, isoleucine patch superfamily</fullName>
    </submittedName>
</protein>
<dbReference type="OrthoDB" id="9800846at2"/>
<dbReference type="EMBL" id="FOLO01000006">
    <property type="protein sequence ID" value="SFC24240.1"/>
    <property type="molecule type" value="Genomic_DNA"/>
</dbReference>
<dbReference type="CDD" id="cd04647">
    <property type="entry name" value="LbH_MAT_like"/>
    <property type="match status" value="1"/>
</dbReference>
<keyword evidence="1" id="KW-0808">Transferase</keyword>
<evidence type="ECO:0000313" key="2">
    <source>
        <dbReference type="Proteomes" id="UP000198862"/>
    </source>
</evidence>
<organism evidence="1 2">
    <name type="scientific">Pseudoalteromonas denitrificans DSM 6059</name>
    <dbReference type="NCBI Taxonomy" id="1123010"/>
    <lineage>
        <taxon>Bacteria</taxon>
        <taxon>Pseudomonadati</taxon>
        <taxon>Pseudomonadota</taxon>
        <taxon>Gammaproteobacteria</taxon>
        <taxon>Alteromonadales</taxon>
        <taxon>Pseudoalteromonadaceae</taxon>
        <taxon>Pseudoalteromonas</taxon>
    </lineage>
</organism>
<dbReference type="Pfam" id="PF14602">
    <property type="entry name" value="Hexapep_2"/>
    <property type="match status" value="2"/>
</dbReference>
<dbReference type="RefSeq" id="WP_091981661.1">
    <property type="nucleotide sequence ID" value="NZ_FOLO01000006.1"/>
</dbReference>
<dbReference type="InterPro" id="IPR001451">
    <property type="entry name" value="Hexapep"/>
</dbReference>
<reference evidence="1 2" key="1">
    <citation type="submission" date="2016-10" db="EMBL/GenBank/DDBJ databases">
        <authorList>
            <person name="de Groot N.N."/>
        </authorList>
    </citation>
    <scope>NUCLEOTIDE SEQUENCE [LARGE SCALE GENOMIC DNA]</scope>
    <source>
        <strain evidence="1 2">DSM 6059</strain>
    </source>
</reference>
<dbReference type="GO" id="GO:0016740">
    <property type="term" value="F:transferase activity"/>
    <property type="evidence" value="ECO:0007669"/>
    <property type="project" value="UniProtKB-KW"/>
</dbReference>
<sequence>MKLEIFKSLFEKLTHFKANRFHALVWINGEPDIGKNVYIGGMTEVNATQCTVKIGDNCDIASFVAINAADSHKLTLGISDKVERQDIILEHNVFVGSHSVIKGGAYIGHHSVIAAGTIVEAKKIPPYSLVIGNPMQIKKDYYKSACLQTKKNNNE</sequence>